<dbReference type="InterPro" id="IPR000835">
    <property type="entry name" value="HTH_MarR-typ"/>
</dbReference>
<keyword evidence="1" id="KW-0805">Transcription regulation</keyword>
<name>A0A4R9LWI0_9LEPT</name>
<dbReference type="GO" id="GO:0003700">
    <property type="term" value="F:DNA-binding transcription factor activity"/>
    <property type="evidence" value="ECO:0007669"/>
    <property type="project" value="InterPro"/>
</dbReference>
<dbReference type="SUPFAM" id="SSF46785">
    <property type="entry name" value="Winged helix' DNA-binding domain"/>
    <property type="match status" value="1"/>
</dbReference>
<dbReference type="EMBL" id="RQHW01000047">
    <property type="protein sequence ID" value="TGN18643.1"/>
    <property type="molecule type" value="Genomic_DNA"/>
</dbReference>
<keyword evidence="3" id="KW-0804">Transcription</keyword>
<evidence type="ECO:0000256" key="2">
    <source>
        <dbReference type="ARBA" id="ARBA00023125"/>
    </source>
</evidence>
<evidence type="ECO:0000256" key="3">
    <source>
        <dbReference type="ARBA" id="ARBA00023163"/>
    </source>
</evidence>
<dbReference type="PANTHER" id="PTHR42756">
    <property type="entry name" value="TRANSCRIPTIONAL REGULATOR, MARR"/>
    <property type="match status" value="1"/>
</dbReference>
<dbReference type="PANTHER" id="PTHR42756:SF1">
    <property type="entry name" value="TRANSCRIPTIONAL REPRESSOR OF EMRAB OPERON"/>
    <property type="match status" value="1"/>
</dbReference>
<comment type="caution">
    <text evidence="5">The sequence shown here is derived from an EMBL/GenBank/DDBJ whole genome shotgun (WGS) entry which is preliminary data.</text>
</comment>
<keyword evidence="6" id="KW-1185">Reference proteome</keyword>
<reference evidence="5" key="1">
    <citation type="journal article" date="2019" name="PLoS Negl. Trop. Dis.">
        <title>Revisiting the worldwide diversity of Leptospira species in the environment.</title>
        <authorList>
            <person name="Vincent A.T."/>
            <person name="Schiettekatte O."/>
            <person name="Bourhy P."/>
            <person name="Veyrier F.J."/>
            <person name="Picardeau M."/>
        </authorList>
    </citation>
    <scope>NUCLEOTIDE SEQUENCE [LARGE SCALE GENOMIC DNA]</scope>
    <source>
        <strain evidence="5">201300427</strain>
    </source>
</reference>
<feature type="domain" description="HTH marR-type" evidence="4">
    <location>
        <begin position="6"/>
        <end position="142"/>
    </location>
</feature>
<dbReference type="Gene3D" id="1.10.10.10">
    <property type="entry name" value="Winged helix-like DNA-binding domain superfamily/Winged helix DNA-binding domain"/>
    <property type="match status" value="1"/>
</dbReference>
<evidence type="ECO:0000259" key="4">
    <source>
        <dbReference type="PROSITE" id="PS50995"/>
    </source>
</evidence>
<keyword evidence="2" id="KW-0238">DNA-binding</keyword>
<evidence type="ECO:0000313" key="5">
    <source>
        <dbReference type="EMBL" id="TGN18643.1"/>
    </source>
</evidence>
<dbReference type="AlphaFoldDB" id="A0A4R9LWI0"/>
<proteinExistence type="predicted"/>
<sequence>MRKNDRFNSVQFIGRLSEFLTDTIEQELKKVGYPSLSASHFEILTYLIRKKDSQNMTNISEAIHRKKPTVTILVNKLESIGLVNKEISEEDKREYKVHLTKKGRGFRPIALRISSRVFSLSLWGVNEKESEDLYLLLEKVYLHTRKKL</sequence>
<dbReference type="SMART" id="SM00347">
    <property type="entry name" value="HTH_MARR"/>
    <property type="match status" value="1"/>
</dbReference>
<gene>
    <name evidence="5" type="ORF">EHS15_14820</name>
</gene>
<dbReference type="Proteomes" id="UP000298058">
    <property type="component" value="Unassembled WGS sequence"/>
</dbReference>
<dbReference type="PROSITE" id="PS50995">
    <property type="entry name" value="HTH_MARR_2"/>
    <property type="match status" value="1"/>
</dbReference>
<accession>A0A4R9LWI0</accession>
<dbReference type="RefSeq" id="WP_135761326.1">
    <property type="nucleotide sequence ID" value="NZ_RQHW01000047.1"/>
</dbReference>
<dbReference type="Pfam" id="PF01047">
    <property type="entry name" value="MarR"/>
    <property type="match status" value="1"/>
</dbReference>
<dbReference type="OrthoDB" id="9799747at2"/>
<dbReference type="InterPro" id="IPR036390">
    <property type="entry name" value="WH_DNA-bd_sf"/>
</dbReference>
<protein>
    <submittedName>
        <fullName evidence="5">MarR family transcriptional regulator</fullName>
    </submittedName>
</protein>
<evidence type="ECO:0000256" key="1">
    <source>
        <dbReference type="ARBA" id="ARBA00023015"/>
    </source>
</evidence>
<dbReference type="InterPro" id="IPR036388">
    <property type="entry name" value="WH-like_DNA-bd_sf"/>
</dbReference>
<evidence type="ECO:0000313" key="6">
    <source>
        <dbReference type="Proteomes" id="UP000298058"/>
    </source>
</evidence>
<dbReference type="PRINTS" id="PR00598">
    <property type="entry name" value="HTHMARR"/>
</dbReference>
<dbReference type="GO" id="GO:0003677">
    <property type="term" value="F:DNA binding"/>
    <property type="evidence" value="ECO:0007669"/>
    <property type="project" value="UniProtKB-KW"/>
</dbReference>
<organism evidence="5 6">
    <name type="scientific">Leptospira idonii</name>
    <dbReference type="NCBI Taxonomy" id="1193500"/>
    <lineage>
        <taxon>Bacteria</taxon>
        <taxon>Pseudomonadati</taxon>
        <taxon>Spirochaetota</taxon>
        <taxon>Spirochaetia</taxon>
        <taxon>Leptospirales</taxon>
        <taxon>Leptospiraceae</taxon>
        <taxon>Leptospira</taxon>
    </lineage>
</organism>